<feature type="domain" description="PsrA tetracyclin repressor-like C-terminal" evidence="1">
    <location>
        <begin position="91"/>
        <end position="200"/>
    </location>
</feature>
<dbReference type="InterPro" id="IPR041586">
    <property type="entry name" value="PsrA_TetR_C"/>
</dbReference>
<organism evidence="2 3">
    <name type="scientific">Oceanicoccus sagamiensis</name>
    <dbReference type="NCBI Taxonomy" id="716816"/>
    <lineage>
        <taxon>Bacteria</taxon>
        <taxon>Pseudomonadati</taxon>
        <taxon>Pseudomonadota</taxon>
        <taxon>Gammaproteobacteria</taxon>
        <taxon>Cellvibrionales</taxon>
        <taxon>Spongiibacteraceae</taxon>
        <taxon>Oceanicoccus</taxon>
    </lineage>
</organism>
<dbReference type="AlphaFoldDB" id="A0A1X9NE50"/>
<dbReference type="Gene3D" id="1.10.357.10">
    <property type="entry name" value="Tetracycline Repressor, domain 2"/>
    <property type="match status" value="1"/>
</dbReference>
<dbReference type="SUPFAM" id="SSF46689">
    <property type="entry name" value="Homeodomain-like"/>
    <property type="match status" value="1"/>
</dbReference>
<proteinExistence type="predicted"/>
<name>A0A1X9NE50_9GAMM</name>
<dbReference type="SUPFAM" id="SSF48498">
    <property type="entry name" value="Tetracyclin repressor-like, C-terminal domain"/>
    <property type="match status" value="1"/>
</dbReference>
<accession>A0A1X9NE50</accession>
<dbReference type="Proteomes" id="UP000193450">
    <property type="component" value="Chromosome"/>
</dbReference>
<dbReference type="OrthoDB" id="2356263at2"/>
<gene>
    <name evidence="2" type="ORF">BST96_03360</name>
</gene>
<evidence type="ECO:0000313" key="3">
    <source>
        <dbReference type="Proteomes" id="UP000193450"/>
    </source>
</evidence>
<dbReference type="InterPro" id="IPR036271">
    <property type="entry name" value="Tet_transcr_reg_TetR-rel_C_sf"/>
</dbReference>
<keyword evidence="3" id="KW-1185">Reference proteome</keyword>
<protein>
    <recommendedName>
        <fullName evidence="1">PsrA tetracyclin repressor-like C-terminal domain-containing protein</fullName>
    </recommendedName>
</protein>
<dbReference type="KEGG" id="osg:BST96_03360"/>
<dbReference type="STRING" id="716816.BST96_03360"/>
<sequence>MPPPQPIDTDTRLRLMLAGERLIGELGIEGVSLRQVNTAAGQKNKSAAHYHFGTKLGLIEAIYNYRMERVNTRREKMLDNNTGTLRDLITAWVYPMVEEMNEADGGTHYIRFIAKVSTHADNDVRSLMDSKHASGLHRIAAGLRELLVDLPATIFSMRFGLVMIEVIHILAEHERLMELSPNHEMSNALYVSNLVDTLVATLEASLSTETQRELTNNKNQTA</sequence>
<evidence type="ECO:0000313" key="2">
    <source>
        <dbReference type="EMBL" id="ARN73227.1"/>
    </source>
</evidence>
<reference evidence="2 3" key="1">
    <citation type="submission" date="2016-11" db="EMBL/GenBank/DDBJ databases">
        <title>Trade-off between light-utilization and light-protection in marine flavobacteria.</title>
        <authorList>
            <person name="Kumagai Y."/>
        </authorList>
    </citation>
    <scope>NUCLEOTIDE SEQUENCE [LARGE SCALE GENOMIC DNA]</scope>
    <source>
        <strain evidence="2 3">NBRC 107125</strain>
    </source>
</reference>
<dbReference type="Pfam" id="PF17939">
    <property type="entry name" value="TetR_C_30"/>
    <property type="match status" value="1"/>
</dbReference>
<dbReference type="EMBL" id="CP019343">
    <property type="protein sequence ID" value="ARN73227.1"/>
    <property type="molecule type" value="Genomic_DNA"/>
</dbReference>
<dbReference type="InterPro" id="IPR009057">
    <property type="entry name" value="Homeodomain-like_sf"/>
</dbReference>
<dbReference type="RefSeq" id="WP_085757336.1">
    <property type="nucleotide sequence ID" value="NZ_CP019343.1"/>
</dbReference>
<evidence type="ECO:0000259" key="1">
    <source>
        <dbReference type="Pfam" id="PF17939"/>
    </source>
</evidence>